<feature type="compositionally biased region" description="Basic and acidic residues" evidence="1">
    <location>
        <begin position="22"/>
        <end position="39"/>
    </location>
</feature>
<name>A0AAV7IC21_COTGL</name>
<evidence type="ECO:0000313" key="2">
    <source>
        <dbReference type="EMBL" id="KAH0557503.1"/>
    </source>
</evidence>
<evidence type="ECO:0000313" key="3">
    <source>
        <dbReference type="Proteomes" id="UP000826195"/>
    </source>
</evidence>
<sequence>MEATTWTDLSYMIKRKFQQRPILEDDQSKKRSREDKDQGIEPLENEEQLNFELPLPLHEQPQEDDQQQEAQQLQELLQQEAEQQQLLEAQRERELQRQDAEQQEAEQQQLLEAQRRRELQRQEAEQRQQQEALRQNRIQLAARQQFRLNALQRERGRNRNINYLQNGQFLIGDGLYIPSAAQREAARSDRPSEFITKMTHVIWPREELINKVVRRQKNTGDKQALTPRKVELLSYHFEEFLTDRNYSEERIQIELKKMNTYLGRAITSAKKKVVL</sequence>
<feature type="region of interest" description="Disordered" evidence="1">
    <location>
        <begin position="17"/>
        <end position="71"/>
    </location>
</feature>
<dbReference type="AlphaFoldDB" id="A0AAV7IC21"/>
<evidence type="ECO:0000256" key="1">
    <source>
        <dbReference type="SAM" id="MobiDB-lite"/>
    </source>
</evidence>
<reference evidence="2 3" key="1">
    <citation type="journal article" date="2021" name="J. Hered.">
        <title>A chromosome-level genome assembly of the parasitoid wasp, Cotesia glomerata (Hymenoptera: Braconidae).</title>
        <authorList>
            <person name="Pinto B.J."/>
            <person name="Weis J.J."/>
            <person name="Gamble T."/>
            <person name="Ode P.J."/>
            <person name="Paul R."/>
            <person name="Zaspel J.M."/>
        </authorList>
    </citation>
    <scope>NUCLEOTIDE SEQUENCE [LARGE SCALE GENOMIC DNA]</scope>
    <source>
        <strain evidence="2">CgM1</strain>
    </source>
</reference>
<gene>
    <name evidence="2" type="ORF">KQX54_007157</name>
</gene>
<protein>
    <submittedName>
        <fullName evidence="2">Uncharacterized protein</fullName>
    </submittedName>
</protein>
<dbReference type="EMBL" id="JAHXZJ010000747">
    <property type="protein sequence ID" value="KAH0557503.1"/>
    <property type="molecule type" value="Genomic_DNA"/>
</dbReference>
<comment type="caution">
    <text evidence="2">The sequence shown here is derived from an EMBL/GenBank/DDBJ whole genome shotgun (WGS) entry which is preliminary data.</text>
</comment>
<keyword evidence="3" id="KW-1185">Reference proteome</keyword>
<accession>A0AAV7IC21</accession>
<proteinExistence type="predicted"/>
<organism evidence="2 3">
    <name type="scientific">Cotesia glomerata</name>
    <name type="common">Lepidopteran parasitic wasp</name>
    <name type="synonym">Apanteles glomeratus</name>
    <dbReference type="NCBI Taxonomy" id="32391"/>
    <lineage>
        <taxon>Eukaryota</taxon>
        <taxon>Metazoa</taxon>
        <taxon>Ecdysozoa</taxon>
        <taxon>Arthropoda</taxon>
        <taxon>Hexapoda</taxon>
        <taxon>Insecta</taxon>
        <taxon>Pterygota</taxon>
        <taxon>Neoptera</taxon>
        <taxon>Endopterygota</taxon>
        <taxon>Hymenoptera</taxon>
        <taxon>Apocrita</taxon>
        <taxon>Ichneumonoidea</taxon>
        <taxon>Braconidae</taxon>
        <taxon>Microgastrinae</taxon>
        <taxon>Cotesia</taxon>
    </lineage>
</organism>
<dbReference type="Proteomes" id="UP000826195">
    <property type="component" value="Unassembled WGS sequence"/>
</dbReference>